<dbReference type="InterPro" id="IPR029000">
    <property type="entry name" value="Cyclophilin-like_dom_sf"/>
</dbReference>
<dbReference type="OrthoDB" id="9768696at2"/>
<dbReference type="EMBL" id="FNKB01000001">
    <property type="protein sequence ID" value="SDQ38711.1"/>
    <property type="molecule type" value="Genomic_DNA"/>
</dbReference>
<evidence type="ECO:0000259" key="6">
    <source>
        <dbReference type="SMART" id="SM00797"/>
    </source>
</evidence>
<dbReference type="RefSeq" id="WP_074690260.1">
    <property type="nucleotide sequence ID" value="NZ_FNKB01000001.1"/>
</dbReference>
<dbReference type="GO" id="GO:0005524">
    <property type="term" value="F:ATP binding"/>
    <property type="evidence" value="ECO:0007669"/>
    <property type="project" value="UniProtKB-KW"/>
</dbReference>
<dbReference type="Pfam" id="PF02626">
    <property type="entry name" value="CT_A_B"/>
    <property type="match status" value="1"/>
</dbReference>
<evidence type="ECO:0000256" key="2">
    <source>
        <dbReference type="ARBA" id="ARBA00022801"/>
    </source>
</evidence>
<accession>A0A1H1AGP1</accession>
<dbReference type="NCBIfam" id="TIGR00724">
    <property type="entry name" value="urea_amlyse_rel"/>
    <property type="match status" value="1"/>
</dbReference>
<keyword evidence="1" id="KW-0547">Nucleotide-binding</keyword>
<dbReference type="Gene3D" id="2.40.100.10">
    <property type="entry name" value="Cyclophilin-like"/>
    <property type="match status" value="2"/>
</dbReference>
<dbReference type="SUPFAM" id="SSF160467">
    <property type="entry name" value="PH0987 N-terminal domain-like"/>
    <property type="match status" value="1"/>
</dbReference>
<feature type="region of interest" description="Disordered" evidence="4">
    <location>
        <begin position="414"/>
        <end position="440"/>
    </location>
</feature>
<organism evidence="7 8">
    <name type="scientific">Leucobacter chromiiresistens</name>
    <dbReference type="NCBI Taxonomy" id="1079994"/>
    <lineage>
        <taxon>Bacteria</taxon>
        <taxon>Bacillati</taxon>
        <taxon>Actinomycetota</taxon>
        <taxon>Actinomycetes</taxon>
        <taxon>Micrococcales</taxon>
        <taxon>Microbacteriaceae</taxon>
        <taxon>Leucobacter</taxon>
    </lineage>
</organism>
<evidence type="ECO:0000256" key="4">
    <source>
        <dbReference type="SAM" id="MobiDB-lite"/>
    </source>
</evidence>
<dbReference type="PANTHER" id="PTHR43309:SF3">
    <property type="entry name" value="5-OXOPROLINASE SUBUNIT C"/>
    <property type="match status" value="1"/>
</dbReference>
<name>A0A1H1AGP1_9MICO</name>
<feature type="domain" description="Carboxyltransferase" evidence="5">
    <location>
        <begin position="18"/>
        <end position="213"/>
    </location>
</feature>
<evidence type="ECO:0000313" key="7">
    <source>
        <dbReference type="EMBL" id="SDQ38711.1"/>
    </source>
</evidence>
<dbReference type="SMART" id="SM00797">
    <property type="entry name" value="AHS2"/>
    <property type="match status" value="1"/>
</dbReference>
<dbReference type="SUPFAM" id="SSF50891">
    <property type="entry name" value="Cyclophilin-like"/>
    <property type="match status" value="2"/>
</dbReference>
<dbReference type="STRING" id="1079994.SAMN04488565_2583"/>
<dbReference type="GO" id="GO:0016787">
    <property type="term" value="F:hydrolase activity"/>
    <property type="evidence" value="ECO:0007669"/>
    <property type="project" value="UniProtKB-KW"/>
</dbReference>
<dbReference type="SMART" id="SM00796">
    <property type="entry name" value="AHS1"/>
    <property type="match status" value="1"/>
</dbReference>
<dbReference type="InterPro" id="IPR003833">
    <property type="entry name" value="CT_C_D"/>
</dbReference>
<dbReference type="Gene3D" id="3.30.1360.40">
    <property type="match status" value="1"/>
</dbReference>
<keyword evidence="2" id="KW-0378">Hydrolase</keyword>
<gene>
    <name evidence="7" type="ORF">SAMN04488565_2583</name>
</gene>
<evidence type="ECO:0000256" key="3">
    <source>
        <dbReference type="ARBA" id="ARBA00022840"/>
    </source>
</evidence>
<dbReference type="Pfam" id="PF02682">
    <property type="entry name" value="CT_C_D"/>
    <property type="match status" value="1"/>
</dbReference>
<keyword evidence="3" id="KW-0067">ATP-binding</keyword>
<protein>
    <submittedName>
        <fullName evidence="7">Sensor histidine kinase inhibitor, KipI family</fullName>
    </submittedName>
</protein>
<evidence type="ECO:0000313" key="8">
    <source>
        <dbReference type="Proteomes" id="UP000182690"/>
    </source>
</evidence>
<dbReference type="eggNOG" id="COG1984">
    <property type="taxonomic scope" value="Bacteria"/>
</dbReference>
<proteinExistence type="predicted"/>
<dbReference type="InterPro" id="IPR003778">
    <property type="entry name" value="CT_A_B"/>
</dbReference>
<feature type="domain" description="Carboxyltransferase" evidence="6">
    <location>
        <begin position="274"/>
        <end position="564"/>
    </location>
</feature>
<dbReference type="PANTHER" id="PTHR43309">
    <property type="entry name" value="5-OXOPROLINASE SUBUNIT C"/>
    <property type="match status" value="1"/>
</dbReference>
<dbReference type="Proteomes" id="UP000182690">
    <property type="component" value="Unassembled WGS sequence"/>
</dbReference>
<reference evidence="7 8" key="1">
    <citation type="submission" date="2016-10" db="EMBL/GenBank/DDBJ databases">
        <authorList>
            <person name="de Groot N.N."/>
        </authorList>
    </citation>
    <scope>NUCLEOTIDE SEQUENCE [LARGE SCALE GENOMIC DNA]</scope>
    <source>
        <strain evidence="7 8">DSM 22788</strain>
    </source>
</reference>
<evidence type="ECO:0000259" key="5">
    <source>
        <dbReference type="SMART" id="SM00796"/>
    </source>
</evidence>
<evidence type="ECO:0000256" key="1">
    <source>
        <dbReference type="ARBA" id="ARBA00022741"/>
    </source>
</evidence>
<dbReference type="AlphaFoldDB" id="A0A1H1AGP1"/>
<sequence>MRARNRSHAAAAPRAGAFAVRPVGDRACIIDLPDLDSVLALAAILRERRFPGVIDIVPAARTVLVRCADRASARRISAEVAGLPAGIAGFARTMLGETARVAVIDVVYDGPDLDVVGAHTGLGAAGVIAAHTGARWTAAFGGFAPGFLYLTGGDGALDAPRRDTPRERVEAGSVALAGGFSAVYPGASPGGWQVIGRTSARIWDAEREPAALLAPGDTVTFRAVREQIALPGVAVGAAARLAGEPPAGAGVVLTVLDPGLQTLVQDAGRPGHAAIGVSPSGAADRRALAAANLAVGNAAGAPALETLNAALSLRAEADAVIALAGTDAEAVIDDAHGERRPAPHDATAFDVHRGETLHVGPAARGLRGVLAVRGGIATPGALGSASRDILSGLGPAPLAAGDILARGAACAPEAADSAERSSEHGAPTARSGPARPPGDRAVLRFVPGPRDDWFDATAREALTAREWRLAPASNRVGLRFDGAPLVRSQSGELPSEGTVRGSIQVPPDGLPVLFLADHPVTGGYPVIGTVVDADTDVAAQLRPGARVRFLPVDADDGGLDQALAGGEDPGAAIPETVRVSLEVDGRRIAVAVPRALAAALDRLADAPGGDGPDVDAVRAALIAEILAAHGSR</sequence>
<dbReference type="InterPro" id="IPR052708">
    <property type="entry name" value="PxpC"/>
</dbReference>